<name>A0ACC1BAB6_9ROSI</name>
<reference evidence="2" key="1">
    <citation type="journal article" date="2023" name="G3 (Bethesda)">
        <title>Genome assembly and association tests identify interacting loci associated with vigor, precocity, and sex in interspecific pistachio rootstocks.</title>
        <authorList>
            <person name="Palmer W."/>
            <person name="Jacygrad E."/>
            <person name="Sagayaradj S."/>
            <person name="Cavanaugh K."/>
            <person name="Han R."/>
            <person name="Bertier L."/>
            <person name="Beede B."/>
            <person name="Kafkas S."/>
            <person name="Golino D."/>
            <person name="Preece J."/>
            <person name="Michelmore R."/>
        </authorList>
    </citation>
    <scope>NUCLEOTIDE SEQUENCE [LARGE SCALE GENOMIC DNA]</scope>
</reference>
<gene>
    <name evidence="1" type="ORF">Patl1_15427</name>
</gene>
<dbReference type="EMBL" id="CM047902">
    <property type="protein sequence ID" value="KAJ0095791.1"/>
    <property type="molecule type" value="Genomic_DNA"/>
</dbReference>
<sequence>MTDSGPISQNPTDLTSFTNDVAGSPEVKSDVPLARHLQFPDQCPTTLMFIRWLLDPSLQQLKHCSGVMLLQKKYWSVVVESSGVMLLQKKYCSLNFLLDFYIPDPVAYVDCMASMATDVASHIMKA</sequence>
<evidence type="ECO:0000313" key="1">
    <source>
        <dbReference type="EMBL" id="KAJ0095791.1"/>
    </source>
</evidence>
<evidence type="ECO:0000313" key="2">
    <source>
        <dbReference type="Proteomes" id="UP001164250"/>
    </source>
</evidence>
<proteinExistence type="predicted"/>
<comment type="caution">
    <text evidence="1">The sequence shown here is derived from an EMBL/GenBank/DDBJ whole genome shotgun (WGS) entry which is preliminary data.</text>
</comment>
<dbReference type="Proteomes" id="UP001164250">
    <property type="component" value="Chromosome 6"/>
</dbReference>
<keyword evidence="2" id="KW-1185">Reference proteome</keyword>
<protein>
    <submittedName>
        <fullName evidence="1">Uncharacterized protein</fullName>
    </submittedName>
</protein>
<organism evidence="1 2">
    <name type="scientific">Pistacia atlantica</name>
    <dbReference type="NCBI Taxonomy" id="434234"/>
    <lineage>
        <taxon>Eukaryota</taxon>
        <taxon>Viridiplantae</taxon>
        <taxon>Streptophyta</taxon>
        <taxon>Embryophyta</taxon>
        <taxon>Tracheophyta</taxon>
        <taxon>Spermatophyta</taxon>
        <taxon>Magnoliopsida</taxon>
        <taxon>eudicotyledons</taxon>
        <taxon>Gunneridae</taxon>
        <taxon>Pentapetalae</taxon>
        <taxon>rosids</taxon>
        <taxon>malvids</taxon>
        <taxon>Sapindales</taxon>
        <taxon>Anacardiaceae</taxon>
        <taxon>Pistacia</taxon>
    </lineage>
</organism>
<accession>A0ACC1BAB6</accession>